<evidence type="ECO:0000313" key="9">
    <source>
        <dbReference type="EMBL" id="BBB86751.1"/>
    </source>
</evidence>
<dbReference type="RefSeq" id="XP_002287257.1">
    <property type="nucleotide sequence ID" value="XM_002287221.1"/>
</dbReference>
<gene>
    <name evidence="9" type="primary">TpAQP2</name>
</gene>
<keyword evidence="2 7" id="KW-0813">Transport</keyword>
<sequence length="280" mass="30286">MPIITLLSSVYQQVAPLFPPGLATSIAAAFIGDGKYLKAYRHEFIGALLMIGFTFTPGKWIGQDALAVAWTAHACGVIAADKIGGGPHVNPAVTVSMYALGKCSYTEAFVRVMGAMGGGLVAFPFYKMVADQFGLTPLGGPEFDPTDDDEGIKAAVSESVAVVLLMILIYTVNWELNFGKYHYWIKQSLTAVGIRYIIETFPRAGPAINPMLATTWYIFAKNAYPDHLGHYFTYWIAPFAAAIFASFLYVVYAGGTLFGKSVPFGPIKGHKAATESKKKK</sequence>
<evidence type="ECO:0000256" key="8">
    <source>
        <dbReference type="SAM" id="Phobius"/>
    </source>
</evidence>
<feature type="transmembrane region" description="Helical" evidence="8">
    <location>
        <begin position="160"/>
        <end position="179"/>
    </location>
</feature>
<dbReference type="SUPFAM" id="SSF81338">
    <property type="entry name" value="Aquaporin-like"/>
    <property type="match status" value="1"/>
</dbReference>
<dbReference type="Gene3D" id="1.20.1080.10">
    <property type="entry name" value="Glycerol uptake facilitator protein"/>
    <property type="match status" value="1"/>
</dbReference>
<keyword evidence="5 8" id="KW-1133">Transmembrane helix</keyword>
<dbReference type="AlphaFoldDB" id="A0A348AE53"/>
<keyword evidence="6 8" id="KW-0472">Membrane</keyword>
<evidence type="ECO:0000256" key="7">
    <source>
        <dbReference type="RuleBase" id="RU000477"/>
    </source>
</evidence>
<keyword evidence="3 7" id="KW-0812">Transmembrane</keyword>
<feature type="transmembrane region" description="Helical" evidence="8">
    <location>
        <begin position="108"/>
        <end position="126"/>
    </location>
</feature>
<comment type="subcellular location">
    <subcellularLocation>
        <location evidence="1">Endomembrane system</location>
        <topology evidence="1">Multi-pass membrane protein</topology>
    </subcellularLocation>
</comment>
<keyword evidence="4" id="KW-0677">Repeat</keyword>
<dbReference type="InterPro" id="IPR034294">
    <property type="entry name" value="Aquaporin_transptr"/>
</dbReference>
<protein>
    <submittedName>
        <fullName evidence="9">Aquaporin</fullName>
    </submittedName>
</protein>
<name>A0A348AE53_THAPS</name>
<dbReference type="KEGG" id="tps:THAPSDRAFT_2356"/>
<evidence type="ECO:0000256" key="1">
    <source>
        <dbReference type="ARBA" id="ARBA00004127"/>
    </source>
</evidence>
<dbReference type="EMBL" id="LC341928">
    <property type="protein sequence ID" value="BBB86751.1"/>
    <property type="molecule type" value="mRNA"/>
</dbReference>
<dbReference type="GO" id="GO:0019755">
    <property type="term" value="P:one-carbon compound transport"/>
    <property type="evidence" value="ECO:0007669"/>
    <property type="project" value="UniProtKB-ARBA"/>
</dbReference>
<dbReference type="InterPro" id="IPR000425">
    <property type="entry name" value="MIP"/>
</dbReference>
<dbReference type="OMA" id="MLATTWY"/>
<dbReference type="InterPro" id="IPR023271">
    <property type="entry name" value="Aquaporin-like"/>
</dbReference>
<dbReference type="Pfam" id="PF00230">
    <property type="entry name" value="MIP"/>
    <property type="match status" value="1"/>
</dbReference>
<evidence type="ECO:0000256" key="4">
    <source>
        <dbReference type="ARBA" id="ARBA00022737"/>
    </source>
</evidence>
<dbReference type="GO" id="GO:0005737">
    <property type="term" value="C:cytoplasm"/>
    <property type="evidence" value="ECO:0007669"/>
    <property type="project" value="UniProtKB-ARBA"/>
</dbReference>
<dbReference type="GO" id="GO:0012505">
    <property type="term" value="C:endomembrane system"/>
    <property type="evidence" value="ECO:0007669"/>
    <property type="project" value="UniProtKB-SubCell"/>
</dbReference>
<dbReference type="GO" id="GO:0015250">
    <property type="term" value="F:water channel activity"/>
    <property type="evidence" value="ECO:0007669"/>
    <property type="project" value="TreeGrafter"/>
</dbReference>
<dbReference type="PROSITE" id="PS00221">
    <property type="entry name" value="MIP"/>
    <property type="match status" value="1"/>
</dbReference>
<evidence type="ECO:0000256" key="3">
    <source>
        <dbReference type="ARBA" id="ARBA00022692"/>
    </source>
</evidence>
<dbReference type="PRINTS" id="PR00783">
    <property type="entry name" value="MINTRINSICP"/>
</dbReference>
<feature type="transmembrane region" description="Helical" evidence="8">
    <location>
        <begin position="231"/>
        <end position="252"/>
    </location>
</feature>
<dbReference type="GO" id="GO:0016020">
    <property type="term" value="C:membrane"/>
    <property type="evidence" value="ECO:0007669"/>
    <property type="project" value="InterPro"/>
</dbReference>
<evidence type="ECO:0000256" key="2">
    <source>
        <dbReference type="ARBA" id="ARBA00022448"/>
    </source>
</evidence>
<organism evidence="9">
    <name type="scientific">Thalassiosira pseudonana CCMP1335</name>
    <dbReference type="NCBI Taxonomy" id="296543"/>
    <lineage>
        <taxon>Eukaryota</taxon>
        <taxon>Sar</taxon>
        <taxon>Stramenopiles</taxon>
        <taxon>Ochrophyta</taxon>
        <taxon>Bacillariophyta</taxon>
        <taxon>Coscinodiscophyceae</taxon>
        <taxon>Thalassiosirophycidae</taxon>
        <taxon>Thalassiosirales</taxon>
        <taxon>Thalassiosiraceae</taxon>
        <taxon>Thalassiosira</taxon>
    </lineage>
</organism>
<dbReference type="PANTHER" id="PTHR45665:SF9">
    <property type="entry name" value="AQUAPORIN-8"/>
    <property type="match status" value="1"/>
</dbReference>
<evidence type="ECO:0000256" key="5">
    <source>
        <dbReference type="ARBA" id="ARBA00022989"/>
    </source>
</evidence>
<comment type="similarity">
    <text evidence="7">Belongs to the MIP/aquaporin (TC 1.A.8) family.</text>
</comment>
<reference evidence="9" key="1">
    <citation type="journal article" date="2018" name="Plant Physiol.">
        <title>Plasma Membrane-Type Aquaporins from Marine Diatoms Function as CO2/NH3 Channels and Provide Photoprotection.</title>
        <authorList>
            <person name="Matsui H."/>
            <person name="Hopkinson B."/>
            <person name="Nakajima K."/>
            <person name="Matsuda Y."/>
        </authorList>
    </citation>
    <scope>NUCLEOTIDE SEQUENCE</scope>
</reference>
<accession>A0A348AE53</accession>
<proteinExistence type="evidence at transcript level"/>
<dbReference type="InterPro" id="IPR022357">
    <property type="entry name" value="MIP_CS"/>
</dbReference>
<dbReference type="OrthoDB" id="3222at2759"/>
<dbReference type="PANTHER" id="PTHR45665">
    <property type="entry name" value="AQUAPORIN-8"/>
    <property type="match status" value="1"/>
</dbReference>
<evidence type="ECO:0000256" key="6">
    <source>
        <dbReference type="ARBA" id="ARBA00023136"/>
    </source>
</evidence>